<keyword evidence="3" id="KW-0677">Repeat</keyword>
<dbReference type="Ensembl" id="ENSPNAT00000066368.1">
    <property type="protein sequence ID" value="ENSPNAP00000071247.1"/>
    <property type="gene ID" value="ENSPNAG00000005667.2"/>
</dbReference>
<dbReference type="Gene3D" id="3.40.50.10140">
    <property type="entry name" value="Toll/interleukin-1 receptor homology (TIR) domain"/>
    <property type="match status" value="1"/>
</dbReference>
<dbReference type="PROSITE" id="PS50104">
    <property type="entry name" value="TIR"/>
    <property type="match status" value="1"/>
</dbReference>
<protein>
    <recommendedName>
        <fullName evidence="14">Zmp:0000000936</fullName>
    </recommendedName>
</protein>
<keyword evidence="9" id="KW-1133">Transmembrane helix</keyword>
<dbReference type="InterPro" id="IPR035897">
    <property type="entry name" value="Toll_tir_struct_dom_sf"/>
</dbReference>
<evidence type="ECO:0000256" key="3">
    <source>
        <dbReference type="ARBA" id="ARBA00022737"/>
    </source>
</evidence>
<evidence type="ECO:0000256" key="7">
    <source>
        <dbReference type="ARBA" id="ARBA00023180"/>
    </source>
</evidence>
<feature type="transmembrane region" description="Helical" evidence="9">
    <location>
        <begin position="341"/>
        <end position="366"/>
    </location>
</feature>
<dbReference type="GeneTree" id="ENSGT01090000259985"/>
<dbReference type="InterPro" id="IPR004074">
    <property type="entry name" value="IL-1_rcpt_I/II-typ"/>
</dbReference>
<evidence type="ECO:0000256" key="1">
    <source>
        <dbReference type="ARBA" id="ARBA00009752"/>
    </source>
</evidence>
<evidence type="ECO:0000313" key="13">
    <source>
        <dbReference type="Proteomes" id="UP001501920"/>
    </source>
</evidence>
<reference evidence="12" key="2">
    <citation type="submission" date="2025-08" db="UniProtKB">
        <authorList>
            <consortium name="Ensembl"/>
        </authorList>
    </citation>
    <scope>IDENTIFICATION</scope>
</reference>
<organism evidence="12 13">
    <name type="scientific">Pygocentrus nattereri</name>
    <name type="common">Red-bellied piranha</name>
    <dbReference type="NCBI Taxonomy" id="42514"/>
    <lineage>
        <taxon>Eukaryota</taxon>
        <taxon>Metazoa</taxon>
        <taxon>Chordata</taxon>
        <taxon>Craniata</taxon>
        <taxon>Vertebrata</taxon>
        <taxon>Euteleostomi</taxon>
        <taxon>Actinopterygii</taxon>
        <taxon>Neopterygii</taxon>
        <taxon>Teleostei</taxon>
        <taxon>Ostariophysi</taxon>
        <taxon>Characiformes</taxon>
        <taxon>Characoidei</taxon>
        <taxon>Pygocentrus</taxon>
    </lineage>
</organism>
<dbReference type="SUPFAM" id="SSF48726">
    <property type="entry name" value="Immunoglobulin"/>
    <property type="match status" value="3"/>
</dbReference>
<keyword evidence="5" id="KW-0520">NAD</keyword>
<evidence type="ECO:0000256" key="4">
    <source>
        <dbReference type="ARBA" id="ARBA00022801"/>
    </source>
</evidence>
<dbReference type="InterPro" id="IPR007110">
    <property type="entry name" value="Ig-like_dom"/>
</dbReference>
<feature type="domain" description="Ig-like" evidence="11">
    <location>
        <begin position="146"/>
        <end position="224"/>
    </location>
</feature>
<sequence length="586" mass="67548">ESCKTLYLLRLFFLCVCVCVCVCVYIDLCKDYGEAFERVFTVPYEAALLNCSLVNEYVFEFLDTPYNITWYNQRTGLEVTGEEDGAIVKGTKLWFLNSTVEHQGKYLCIVRTPDKCYKQATVLLVEQPMYRECGRPQKAPQWLQASVNDNLACPLRDYTEGVESFSIQWYKGCELLQEGPKFIFLDNKLLLLVLDVSPKDSGFYTCRMMFILGGVTSEVAETIECEVTDAVSLRPRMIEPSKENITVALGSPFEKQCRVFIPGTDVHMVILEWMYNQNSLDRVYQKPTNETHVAEGIWLERTLKFSSVLPEDLNVFFNCVAYSSRGNIESYFKLQPADQDLLLPIGLLLTMLALLFMIGAFLYRVFKVELTLAFRTHCPFLYESTDGDGKLYDAYVVYPRFHEESSREVFEIFALKTLPQVLEGRYGYRLFILGRDSIPGQAVVDVVEDILSRCRRLLLLYTNTSLCRPEGVEWVERQMGLHRALVEGSLKVALLEMSEVSDPSSLPESVRLLREKQGAVQAWAKRRRWKFWPTWSDQRGTEKNSNAEEPLAFFSLPPHFWREVCYHMPVRGKAKPHSKRNMLLNL</sequence>
<reference evidence="12 13" key="1">
    <citation type="submission" date="2020-10" db="EMBL/GenBank/DDBJ databases">
        <title>Pygocentrus nattereri (red-bellied piranha) genome, fPygNat1, primary haplotype.</title>
        <authorList>
            <person name="Myers G."/>
            <person name="Meyer A."/>
            <person name="Karagic N."/>
            <person name="Pippel M."/>
            <person name="Winkler S."/>
            <person name="Tracey A."/>
            <person name="Wood J."/>
            <person name="Formenti G."/>
            <person name="Howe K."/>
            <person name="Fedrigo O."/>
            <person name="Jarvis E.D."/>
        </authorList>
    </citation>
    <scope>NUCLEOTIDE SEQUENCE [LARGE SCALE GENOMIC DNA]</scope>
</reference>
<dbReference type="Gene3D" id="2.60.40.10">
    <property type="entry name" value="Immunoglobulins"/>
    <property type="match status" value="3"/>
</dbReference>
<dbReference type="SMART" id="SM00255">
    <property type="entry name" value="TIR"/>
    <property type="match status" value="1"/>
</dbReference>
<keyword evidence="8" id="KW-0393">Immunoglobulin domain</keyword>
<feature type="domain" description="TIR" evidence="10">
    <location>
        <begin position="390"/>
        <end position="568"/>
    </location>
</feature>
<evidence type="ECO:0000259" key="10">
    <source>
        <dbReference type="PROSITE" id="PS50104"/>
    </source>
</evidence>
<dbReference type="AlphaFoldDB" id="A0AAR2L9A9"/>
<evidence type="ECO:0000256" key="5">
    <source>
        <dbReference type="ARBA" id="ARBA00023027"/>
    </source>
</evidence>
<evidence type="ECO:0008006" key="14">
    <source>
        <dbReference type="Google" id="ProtNLM"/>
    </source>
</evidence>
<dbReference type="PRINTS" id="PR01536">
    <property type="entry name" value="INTRLKN1R12F"/>
</dbReference>
<keyword evidence="13" id="KW-1185">Reference proteome</keyword>
<dbReference type="InterPro" id="IPR013783">
    <property type="entry name" value="Ig-like_fold"/>
</dbReference>
<dbReference type="GO" id="GO:0016787">
    <property type="term" value="F:hydrolase activity"/>
    <property type="evidence" value="ECO:0007669"/>
    <property type="project" value="UniProtKB-KW"/>
</dbReference>
<evidence type="ECO:0000256" key="9">
    <source>
        <dbReference type="SAM" id="Phobius"/>
    </source>
</evidence>
<evidence type="ECO:0000256" key="8">
    <source>
        <dbReference type="ARBA" id="ARBA00023319"/>
    </source>
</evidence>
<keyword evidence="2" id="KW-0732">Signal</keyword>
<proteinExistence type="inferred from homology"/>
<dbReference type="Proteomes" id="UP001501920">
    <property type="component" value="Chromosome 6"/>
</dbReference>
<dbReference type="SUPFAM" id="SSF52200">
    <property type="entry name" value="Toll/Interleukin receptor TIR domain"/>
    <property type="match status" value="1"/>
</dbReference>
<evidence type="ECO:0000256" key="2">
    <source>
        <dbReference type="ARBA" id="ARBA00022729"/>
    </source>
</evidence>
<dbReference type="PRINTS" id="PR01537">
    <property type="entry name" value="INTRLKN1R1F"/>
</dbReference>
<dbReference type="GO" id="GO:0004908">
    <property type="term" value="F:interleukin-1 receptor activity"/>
    <property type="evidence" value="ECO:0007669"/>
    <property type="project" value="InterPro"/>
</dbReference>
<comment type="similarity">
    <text evidence="1">Belongs to the interleukin-1 receptor family.</text>
</comment>
<feature type="domain" description="Ig-like" evidence="11">
    <location>
        <begin position="45"/>
        <end position="110"/>
    </location>
</feature>
<keyword evidence="6" id="KW-1015">Disulfide bond</keyword>
<evidence type="ECO:0000256" key="6">
    <source>
        <dbReference type="ARBA" id="ARBA00023157"/>
    </source>
</evidence>
<feature type="transmembrane region" description="Helical" evidence="9">
    <location>
        <begin position="7"/>
        <end position="28"/>
    </location>
</feature>
<dbReference type="InterPro" id="IPR003599">
    <property type="entry name" value="Ig_sub"/>
</dbReference>
<dbReference type="PANTHER" id="PTHR11890:SF3">
    <property type="entry name" value="INTERLEUKIN-1 RECEPTOR TYPE 2"/>
    <property type="match status" value="1"/>
</dbReference>
<dbReference type="InterPro" id="IPR036179">
    <property type="entry name" value="Ig-like_dom_sf"/>
</dbReference>
<dbReference type="SMART" id="SM00409">
    <property type="entry name" value="IG"/>
    <property type="match status" value="3"/>
</dbReference>
<accession>A0AAR2L9A9</accession>
<dbReference type="FunFam" id="2.60.40.10:FF:000188">
    <property type="entry name" value="Interleukin-1 receptor accessory protein-like 1"/>
    <property type="match status" value="1"/>
</dbReference>
<dbReference type="PANTHER" id="PTHR11890">
    <property type="entry name" value="INTERLEUKIN-1 RECEPTOR FAMILY MEMBER"/>
    <property type="match status" value="1"/>
</dbReference>
<reference evidence="12" key="3">
    <citation type="submission" date="2025-09" db="UniProtKB">
        <authorList>
            <consortium name="Ensembl"/>
        </authorList>
    </citation>
    <scope>IDENTIFICATION</scope>
</reference>
<evidence type="ECO:0000259" key="11">
    <source>
        <dbReference type="PROSITE" id="PS50835"/>
    </source>
</evidence>
<keyword evidence="9" id="KW-0812">Transmembrane</keyword>
<keyword evidence="9" id="KW-0472">Membrane</keyword>
<name>A0AAR2L9A9_PYGNA</name>
<keyword evidence="7" id="KW-0325">Glycoprotein</keyword>
<dbReference type="InterPro" id="IPR015621">
    <property type="entry name" value="IL-1_rcpt_fam"/>
</dbReference>
<evidence type="ECO:0000313" key="12">
    <source>
        <dbReference type="Ensembl" id="ENSPNAP00000071247.1"/>
    </source>
</evidence>
<dbReference type="Pfam" id="PF01582">
    <property type="entry name" value="TIR"/>
    <property type="match status" value="1"/>
</dbReference>
<keyword evidence="4" id="KW-0378">Hydrolase</keyword>
<dbReference type="PROSITE" id="PS50835">
    <property type="entry name" value="IG_LIKE"/>
    <property type="match status" value="2"/>
</dbReference>
<dbReference type="InterPro" id="IPR000157">
    <property type="entry name" value="TIR_dom"/>
</dbReference>